<gene>
    <name evidence="2" type="ORF">RFI_33377</name>
</gene>
<evidence type="ECO:0000313" key="2">
    <source>
        <dbReference type="EMBL" id="ETO04025.1"/>
    </source>
</evidence>
<reference evidence="2 3" key="1">
    <citation type="journal article" date="2013" name="Curr. Biol.">
        <title>The Genome of the Foraminiferan Reticulomyxa filosa.</title>
        <authorList>
            <person name="Glockner G."/>
            <person name="Hulsmann N."/>
            <person name="Schleicher M."/>
            <person name="Noegel A.A."/>
            <person name="Eichinger L."/>
            <person name="Gallinger C."/>
            <person name="Pawlowski J."/>
            <person name="Sierra R."/>
            <person name="Euteneuer U."/>
            <person name="Pillet L."/>
            <person name="Moustafa A."/>
            <person name="Platzer M."/>
            <person name="Groth M."/>
            <person name="Szafranski K."/>
            <person name="Schliwa M."/>
        </authorList>
    </citation>
    <scope>NUCLEOTIDE SEQUENCE [LARGE SCALE GENOMIC DNA]</scope>
</reference>
<evidence type="ECO:0000259" key="1">
    <source>
        <dbReference type="Pfam" id="PF01590"/>
    </source>
</evidence>
<dbReference type="InterPro" id="IPR029016">
    <property type="entry name" value="GAF-like_dom_sf"/>
</dbReference>
<evidence type="ECO:0000313" key="3">
    <source>
        <dbReference type="Proteomes" id="UP000023152"/>
    </source>
</evidence>
<dbReference type="Gene3D" id="3.30.450.40">
    <property type="match status" value="1"/>
</dbReference>
<accession>X6LTF9</accession>
<sequence length="155" mass="17650">QKKKKKKKKKKRAQKLIYGICELSADAKANLDNLVNLLSSILEYDYASVWIVDEDANDASYLYCQASTVGKMIGYKISCKEPMVEQLLKERNEMSLHSTDNKFPSFLKQCHEAVDIHAKSLYCIPITDCDSQDCVAVIELAHEQCQKNERTPTDI</sequence>
<dbReference type="SUPFAM" id="SSF55781">
    <property type="entry name" value="GAF domain-like"/>
    <property type="match status" value="1"/>
</dbReference>
<dbReference type="AlphaFoldDB" id="X6LTF9"/>
<name>X6LTF9_RETFI</name>
<dbReference type="Proteomes" id="UP000023152">
    <property type="component" value="Unassembled WGS sequence"/>
</dbReference>
<dbReference type="EMBL" id="ASPP01030764">
    <property type="protein sequence ID" value="ETO04025.1"/>
    <property type="molecule type" value="Genomic_DNA"/>
</dbReference>
<feature type="non-terminal residue" evidence="2">
    <location>
        <position position="1"/>
    </location>
</feature>
<dbReference type="Pfam" id="PF01590">
    <property type="entry name" value="GAF"/>
    <property type="match status" value="1"/>
</dbReference>
<feature type="domain" description="GAF" evidence="1">
    <location>
        <begin position="30"/>
        <end position="146"/>
    </location>
</feature>
<proteinExistence type="predicted"/>
<dbReference type="InterPro" id="IPR003018">
    <property type="entry name" value="GAF"/>
</dbReference>
<keyword evidence="3" id="KW-1185">Reference proteome</keyword>
<comment type="caution">
    <text evidence="2">The sequence shown here is derived from an EMBL/GenBank/DDBJ whole genome shotgun (WGS) entry which is preliminary data.</text>
</comment>
<protein>
    <recommendedName>
        <fullName evidence="1">GAF domain-containing protein</fullName>
    </recommendedName>
</protein>
<organism evidence="2 3">
    <name type="scientific">Reticulomyxa filosa</name>
    <dbReference type="NCBI Taxonomy" id="46433"/>
    <lineage>
        <taxon>Eukaryota</taxon>
        <taxon>Sar</taxon>
        <taxon>Rhizaria</taxon>
        <taxon>Retaria</taxon>
        <taxon>Foraminifera</taxon>
        <taxon>Monothalamids</taxon>
        <taxon>Reticulomyxidae</taxon>
        <taxon>Reticulomyxa</taxon>
    </lineage>
</organism>
<feature type="non-terminal residue" evidence="2">
    <location>
        <position position="155"/>
    </location>
</feature>